<protein>
    <recommendedName>
        <fullName evidence="3">Transposase</fullName>
    </recommendedName>
</protein>
<reference evidence="1" key="1">
    <citation type="journal article" date="2014" name="Int. J. Syst. Evol. Microbiol.">
        <title>Complete genome sequence of Corynebacterium casei LMG S-19264T (=DSM 44701T), isolated from a smear-ripened cheese.</title>
        <authorList>
            <consortium name="US DOE Joint Genome Institute (JGI-PGF)"/>
            <person name="Walter F."/>
            <person name="Albersmeier A."/>
            <person name="Kalinowski J."/>
            <person name="Ruckert C."/>
        </authorList>
    </citation>
    <scope>NUCLEOTIDE SEQUENCE</scope>
    <source>
        <strain evidence="1">JCM 3131</strain>
    </source>
</reference>
<comment type="caution">
    <text evidence="1">The sequence shown here is derived from an EMBL/GenBank/DDBJ whole genome shotgun (WGS) entry which is preliminary data.</text>
</comment>
<sequence length="72" mass="7661">MQDSVAGTRLLDQVAAGHPGIRKVWADGGYRRHLVGHAAVLGDDMEIVARTPGARGFTPLPKRWAWSGPTAG</sequence>
<evidence type="ECO:0000313" key="2">
    <source>
        <dbReference type="Proteomes" id="UP000620156"/>
    </source>
</evidence>
<dbReference type="Proteomes" id="UP000620156">
    <property type="component" value="Unassembled WGS sequence"/>
</dbReference>
<gene>
    <name evidence="1" type="ORF">GCM10010145_48300</name>
</gene>
<dbReference type="AlphaFoldDB" id="A0A918EVR5"/>
<evidence type="ECO:0000313" key="1">
    <source>
        <dbReference type="EMBL" id="GGQ72934.1"/>
    </source>
</evidence>
<reference evidence="1" key="2">
    <citation type="submission" date="2020-09" db="EMBL/GenBank/DDBJ databases">
        <authorList>
            <person name="Sun Q."/>
            <person name="Ohkuma M."/>
        </authorList>
    </citation>
    <scope>NUCLEOTIDE SEQUENCE</scope>
    <source>
        <strain evidence="1">JCM 3131</strain>
    </source>
</reference>
<organism evidence="1 2">
    <name type="scientific">Streptomyces ruber</name>
    <dbReference type="NCBI Taxonomy" id="83378"/>
    <lineage>
        <taxon>Bacteria</taxon>
        <taxon>Bacillati</taxon>
        <taxon>Actinomycetota</taxon>
        <taxon>Actinomycetes</taxon>
        <taxon>Kitasatosporales</taxon>
        <taxon>Streptomycetaceae</taxon>
        <taxon>Streptomyces</taxon>
    </lineage>
</organism>
<accession>A0A918EVR5</accession>
<keyword evidence="2" id="KW-1185">Reference proteome</keyword>
<proteinExistence type="predicted"/>
<dbReference type="EMBL" id="BMQK01000012">
    <property type="protein sequence ID" value="GGQ72934.1"/>
    <property type="molecule type" value="Genomic_DNA"/>
</dbReference>
<name>A0A918EVR5_9ACTN</name>
<evidence type="ECO:0008006" key="3">
    <source>
        <dbReference type="Google" id="ProtNLM"/>
    </source>
</evidence>